<evidence type="ECO:0000313" key="2">
    <source>
        <dbReference type="Proteomes" id="UP000001661"/>
    </source>
</evidence>
<keyword evidence="2" id="KW-1185">Reference proteome</keyword>
<accession>D9QUN4</accession>
<dbReference type="InterPro" id="IPR025617">
    <property type="entry name" value="YqzL"/>
</dbReference>
<dbReference type="HOGENOM" id="CLU_3362639_0_0_9"/>
<dbReference type="OrthoDB" id="2112728at2"/>
<reference evidence="1 2" key="1">
    <citation type="journal article" date="2010" name="Stand. Genomic Sci.">
        <title>Complete genome sequence of Acetohalobium arabaticum type strain (Z-7288).</title>
        <authorList>
            <person name="Sikorski J."/>
            <person name="Lapidus A."/>
            <person name="Chertkov O."/>
            <person name="Lucas S."/>
            <person name="Copeland A."/>
            <person name="Glavina Del Rio T."/>
            <person name="Nolan M."/>
            <person name="Tice H."/>
            <person name="Cheng J.F."/>
            <person name="Han C."/>
            <person name="Brambilla E."/>
            <person name="Pitluck S."/>
            <person name="Liolios K."/>
            <person name="Ivanova N."/>
            <person name="Mavromatis K."/>
            <person name="Mikhailova N."/>
            <person name="Pati A."/>
            <person name="Bruce D."/>
            <person name="Detter C."/>
            <person name="Tapia R."/>
            <person name="Goodwin L."/>
            <person name="Chen A."/>
            <person name="Palaniappan K."/>
            <person name="Land M."/>
            <person name="Hauser L."/>
            <person name="Chang Y.J."/>
            <person name="Jeffries C.D."/>
            <person name="Rohde M."/>
            <person name="Goker M."/>
            <person name="Spring S."/>
            <person name="Woyke T."/>
            <person name="Bristow J."/>
            <person name="Eisen J.A."/>
            <person name="Markowitz V."/>
            <person name="Hugenholtz P."/>
            <person name="Kyrpides N.C."/>
            <person name="Klenk H.P."/>
        </authorList>
    </citation>
    <scope>NUCLEOTIDE SEQUENCE [LARGE SCALE GENOMIC DNA]</scope>
    <source>
        <strain evidence="2">ATCC 49924 / DSM 5501 / Z-7288</strain>
    </source>
</reference>
<evidence type="ECO:0000313" key="1">
    <source>
        <dbReference type="EMBL" id="ADL11943.1"/>
    </source>
</evidence>
<sequence length="35" mass="4152">MVTAAMFWQIFEQTGSIQAYLAYREFLGFNYNQVL</sequence>
<dbReference type="Proteomes" id="UP000001661">
    <property type="component" value="Chromosome"/>
</dbReference>
<gene>
    <name evidence="1" type="ordered locus">Acear_0396</name>
</gene>
<name>D9QUN4_ACEAZ</name>
<dbReference type="EMBL" id="CP002105">
    <property type="protein sequence ID" value="ADL11943.1"/>
    <property type="molecule type" value="Genomic_DNA"/>
</dbReference>
<proteinExistence type="predicted"/>
<dbReference type="Pfam" id="PF14006">
    <property type="entry name" value="YqzL"/>
    <property type="match status" value="1"/>
</dbReference>
<dbReference type="AlphaFoldDB" id="D9QUN4"/>
<protein>
    <recommendedName>
        <fullName evidence="3">YqzL family protein</fullName>
    </recommendedName>
</protein>
<dbReference type="RefSeq" id="WP_013277389.1">
    <property type="nucleotide sequence ID" value="NC_014378.1"/>
</dbReference>
<evidence type="ECO:0008006" key="3">
    <source>
        <dbReference type="Google" id="ProtNLM"/>
    </source>
</evidence>
<dbReference type="KEGG" id="aar:Acear_0396"/>
<organism evidence="1 2">
    <name type="scientific">Acetohalobium arabaticum (strain ATCC 49924 / DSM 5501 / Z-7288)</name>
    <dbReference type="NCBI Taxonomy" id="574087"/>
    <lineage>
        <taxon>Bacteria</taxon>
        <taxon>Bacillati</taxon>
        <taxon>Bacillota</taxon>
        <taxon>Clostridia</taxon>
        <taxon>Halanaerobiales</taxon>
        <taxon>Halobacteroidaceae</taxon>
        <taxon>Acetohalobium</taxon>
    </lineage>
</organism>
<dbReference type="STRING" id="574087.Acear_0396"/>